<gene>
    <name evidence="7" type="primary">ispG</name>
    <name evidence="10" type="ORF">NC99_39410</name>
</gene>
<dbReference type="PATRIC" id="fig|1409788.3.peg.4028"/>
<feature type="binding site" evidence="7">
    <location>
        <position position="537"/>
    </location>
    <ligand>
        <name>[4Fe-4S] cluster</name>
        <dbReference type="ChEBI" id="CHEBI:49883"/>
    </ligand>
</feature>
<reference evidence="11" key="1">
    <citation type="submission" date="2015-07" db="EMBL/GenBank/DDBJ databases">
        <title>Genome sequencing of Sunxiuqinia dokdonensis strain SK.</title>
        <authorList>
            <person name="Ahn S."/>
            <person name="Kim B.-C."/>
        </authorList>
    </citation>
    <scope>NUCLEOTIDE SEQUENCE [LARGE SCALE GENOMIC DNA]</scope>
    <source>
        <strain evidence="11">SK</strain>
    </source>
</reference>
<dbReference type="EC" id="1.17.7.3" evidence="7"/>
<evidence type="ECO:0000256" key="7">
    <source>
        <dbReference type="HAMAP-Rule" id="MF_00159"/>
    </source>
</evidence>
<evidence type="ECO:0000256" key="3">
    <source>
        <dbReference type="ARBA" id="ARBA00023002"/>
    </source>
</evidence>
<dbReference type="Gene3D" id="3.30.413.10">
    <property type="entry name" value="Sulfite Reductase Hemoprotein, domain 1"/>
    <property type="match status" value="1"/>
</dbReference>
<dbReference type="Pfam" id="PF26540">
    <property type="entry name" value="GcpE_C"/>
    <property type="match status" value="1"/>
</dbReference>
<dbReference type="NCBIfam" id="TIGR00612">
    <property type="entry name" value="ispG_gcpE"/>
    <property type="match status" value="1"/>
</dbReference>
<keyword evidence="2 7" id="KW-0479">Metal-binding</keyword>
<dbReference type="Gene3D" id="3.20.20.20">
    <property type="entry name" value="Dihydropteroate synthase-like"/>
    <property type="match status" value="1"/>
</dbReference>
<dbReference type="AlphaFoldDB" id="A0A0L8V3Z9"/>
<evidence type="ECO:0000256" key="6">
    <source>
        <dbReference type="ARBA" id="ARBA00023229"/>
    </source>
</evidence>
<comment type="similarity">
    <text evidence="7">Belongs to the IspG family.</text>
</comment>
<dbReference type="GO" id="GO:0046429">
    <property type="term" value="F:4-hydroxy-3-methylbut-2-en-1-yl diphosphate synthase activity (ferredoxin)"/>
    <property type="evidence" value="ECO:0007669"/>
    <property type="project" value="UniProtKB-UniRule"/>
</dbReference>
<dbReference type="SUPFAM" id="SSF56014">
    <property type="entry name" value="Nitrite and sulphite reductase 4Fe-4S domain-like"/>
    <property type="match status" value="1"/>
</dbReference>
<proteinExistence type="inferred from homology"/>
<comment type="caution">
    <text evidence="10">The sequence shown here is derived from an EMBL/GenBank/DDBJ whole genome shotgun (WGS) entry which is preliminary data.</text>
</comment>
<dbReference type="Pfam" id="PF04551">
    <property type="entry name" value="GcpE"/>
    <property type="match status" value="1"/>
</dbReference>
<evidence type="ECO:0000259" key="8">
    <source>
        <dbReference type="Pfam" id="PF04551"/>
    </source>
</evidence>
<dbReference type="PANTHER" id="PTHR30454:SF0">
    <property type="entry name" value="4-HYDROXY-3-METHYLBUT-2-EN-1-YL DIPHOSPHATE SYNTHASE (FERREDOXIN), CHLOROPLASTIC"/>
    <property type="match status" value="1"/>
</dbReference>
<keyword evidence="11" id="KW-1185">Reference proteome</keyword>
<dbReference type="GO" id="GO:0016114">
    <property type="term" value="P:terpenoid biosynthetic process"/>
    <property type="evidence" value="ECO:0007669"/>
    <property type="project" value="InterPro"/>
</dbReference>
<evidence type="ECO:0000256" key="5">
    <source>
        <dbReference type="ARBA" id="ARBA00023014"/>
    </source>
</evidence>
<dbReference type="InterPro" id="IPR004588">
    <property type="entry name" value="IspG_bac-typ"/>
</dbReference>
<evidence type="ECO:0000313" key="10">
    <source>
        <dbReference type="EMBL" id="KOH43210.1"/>
    </source>
</evidence>
<comment type="pathway">
    <text evidence="7">Isoprenoid biosynthesis; isopentenyl diphosphate biosynthesis via DXP pathway; isopentenyl diphosphate from 1-deoxy-D-xylulose 5-phosphate: step 5/6.</text>
</comment>
<name>A0A0L8V3Z9_9BACT</name>
<feature type="binding site" evidence="7">
    <location>
        <position position="568"/>
    </location>
    <ligand>
        <name>[4Fe-4S] cluster</name>
        <dbReference type="ChEBI" id="CHEBI:49883"/>
    </ligand>
</feature>
<dbReference type="PIRSF" id="PIRSF037336">
    <property type="entry name" value="IspG_like"/>
    <property type="match status" value="1"/>
</dbReference>
<dbReference type="HAMAP" id="MF_00159">
    <property type="entry name" value="IspG"/>
    <property type="match status" value="1"/>
</dbReference>
<dbReference type="InterPro" id="IPR045854">
    <property type="entry name" value="NO2/SO3_Rdtase_4Fe4S_sf"/>
</dbReference>
<dbReference type="InterPro" id="IPR017178">
    <property type="entry name" value="IspG_atypical"/>
</dbReference>
<evidence type="ECO:0000256" key="2">
    <source>
        <dbReference type="ARBA" id="ARBA00022723"/>
    </source>
</evidence>
<protein>
    <recommendedName>
        <fullName evidence="7">4-hydroxy-3-methylbut-2-en-1-yl diphosphate synthase (flavodoxin)</fullName>
        <ecNumber evidence="7">1.17.7.3</ecNumber>
    </recommendedName>
    <alternativeName>
        <fullName evidence="7">1-hydroxy-2-methyl-2-(E)-butenyl 4-diphosphate synthase</fullName>
    </alternativeName>
</protein>
<dbReference type="GO" id="GO:0051539">
    <property type="term" value="F:4 iron, 4 sulfur cluster binding"/>
    <property type="evidence" value="ECO:0007669"/>
    <property type="project" value="UniProtKB-UniRule"/>
</dbReference>
<keyword evidence="5 7" id="KW-0411">Iron-sulfur</keyword>
<keyword evidence="1 7" id="KW-0004">4Fe-4S</keyword>
<dbReference type="PANTHER" id="PTHR30454">
    <property type="entry name" value="4-HYDROXY-3-METHYLBUT-2-EN-1-YL DIPHOSPHATE SYNTHASE"/>
    <property type="match status" value="1"/>
</dbReference>
<comment type="cofactor">
    <cofactor evidence="7">
        <name>[4Fe-4S] cluster</name>
        <dbReference type="ChEBI" id="CHEBI:49883"/>
    </cofactor>
    <text evidence="7">Binds 1 [4Fe-4S] cluster.</text>
</comment>
<sequence length="629" mass="71415">MALKKARRKMKDQNFNYIEDLTKYQRQSTSTVQIGKVPMGSDYPIRIQSMTDTDSRDTDATVEQIIRIIKAGADYVRVTVKGINDAENLKNIKKELVARGYETPLIADIHFNPRLAEVAAKYISKIRINPGNFYDKRARFEHHLYTDAEYKAELNKIEEQFIPFLEILKKTNTALRIGANQGSLSDRIMSRFGDTPAGISESVMEFLRICKKVDYTNVVISIKSSNTRMMVYTVRLLNKKMRLEDMNFPLHLGVTEAGEGEDARIKSAVGIGALLVDGIGDTIRVSLTEHPEAEIPVAQKIIKHISTYQGHAPIKAPLFAQTNPFEYERRSVRPVMNMGDKQVPVVLADLRDRNMSEILPLRGKQIPEYFLKNDEVLDLEGNSYPILSIDEYLFGGSHWGQMKFIRTNKPEFDRFMAENPEIITKLKQTRKTVLILESFNKNPLAELRAFFMNLETHIWKVPVIIYRKYNERHLDDLQIKASVDLGGLLLDGYGDGLCITNSGDNITFTDLKNLSFSVLQASRMRVTKTEFISCPGCGRTLFDLHETTKNIKAHFKHLSHLKIGVMGCVVNGPGEMGDVDYGFVGAGPGKVNLYKGQSLKKRHIPFENAVYELESLIRESGDWKEPEDH</sequence>
<feature type="binding site" evidence="7">
    <location>
        <position position="534"/>
    </location>
    <ligand>
        <name>[4Fe-4S] cluster</name>
        <dbReference type="ChEBI" id="CHEBI:49883"/>
    </ligand>
</feature>
<comment type="function">
    <text evidence="7">Converts 2C-methyl-D-erythritol 2,4-cyclodiphosphate (ME-2,4cPP) into 1-hydroxy-2-methyl-2-(E)-butenyl 4-diphosphate.</text>
</comment>
<dbReference type="InterPro" id="IPR058578">
    <property type="entry name" value="IspG_TIM"/>
</dbReference>
<dbReference type="EMBL" id="LGIA01000195">
    <property type="protein sequence ID" value="KOH43210.1"/>
    <property type="molecule type" value="Genomic_DNA"/>
</dbReference>
<keyword evidence="3 7" id="KW-0560">Oxidoreductase</keyword>
<feature type="binding site" evidence="7">
    <location>
        <position position="575"/>
    </location>
    <ligand>
        <name>[4Fe-4S] cluster</name>
        <dbReference type="ChEBI" id="CHEBI:49883"/>
    </ligand>
</feature>
<dbReference type="GO" id="GO:0141197">
    <property type="term" value="F:4-hydroxy-3-methylbut-2-enyl-diphosphate synthase activity (flavodoxin)"/>
    <property type="evidence" value="ECO:0007669"/>
    <property type="project" value="UniProtKB-EC"/>
</dbReference>
<dbReference type="UniPathway" id="UPA00056">
    <property type="reaction ID" value="UER00096"/>
</dbReference>
<evidence type="ECO:0000259" key="9">
    <source>
        <dbReference type="Pfam" id="PF26540"/>
    </source>
</evidence>
<dbReference type="Proteomes" id="UP000036958">
    <property type="component" value="Unassembled WGS sequence"/>
</dbReference>
<keyword evidence="4 7" id="KW-0408">Iron</keyword>
<feature type="domain" description="IspG C-terminal" evidence="9">
    <location>
        <begin position="530"/>
        <end position="618"/>
    </location>
</feature>
<dbReference type="STRING" id="1409788.NC99_39410"/>
<dbReference type="GO" id="GO:0005506">
    <property type="term" value="F:iron ion binding"/>
    <property type="evidence" value="ECO:0007669"/>
    <property type="project" value="InterPro"/>
</dbReference>
<dbReference type="FunFam" id="3.20.20.20:FF:000005">
    <property type="entry name" value="4-hydroxy-3-methylbut-2-en-1-yl diphosphate synthase (flavodoxin)"/>
    <property type="match status" value="1"/>
</dbReference>
<evidence type="ECO:0000313" key="11">
    <source>
        <dbReference type="Proteomes" id="UP000036958"/>
    </source>
</evidence>
<dbReference type="InterPro" id="IPR058579">
    <property type="entry name" value="IspG_C"/>
</dbReference>
<evidence type="ECO:0000256" key="1">
    <source>
        <dbReference type="ARBA" id="ARBA00022485"/>
    </source>
</evidence>
<dbReference type="InterPro" id="IPR011005">
    <property type="entry name" value="Dihydropteroate_synth-like_sf"/>
</dbReference>
<keyword evidence="6 7" id="KW-0414">Isoprene biosynthesis</keyword>
<dbReference type="GO" id="GO:0019288">
    <property type="term" value="P:isopentenyl diphosphate biosynthetic process, methylerythritol 4-phosphate pathway"/>
    <property type="evidence" value="ECO:0007669"/>
    <property type="project" value="UniProtKB-UniRule"/>
</dbReference>
<organism evidence="10 11">
    <name type="scientific">Sunxiuqinia dokdonensis</name>
    <dbReference type="NCBI Taxonomy" id="1409788"/>
    <lineage>
        <taxon>Bacteria</taxon>
        <taxon>Pseudomonadati</taxon>
        <taxon>Bacteroidota</taxon>
        <taxon>Bacteroidia</taxon>
        <taxon>Marinilabiliales</taxon>
        <taxon>Prolixibacteraceae</taxon>
        <taxon>Sunxiuqinia</taxon>
    </lineage>
</organism>
<evidence type="ECO:0000256" key="4">
    <source>
        <dbReference type="ARBA" id="ARBA00023004"/>
    </source>
</evidence>
<comment type="catalytic activity">
    <reaction evidence="7">
        <text>(2E)-4-hydroxy-3-methylbut-2-enyl diphosphate + oxidized [flavodoxin] + H2O + 2 H(+) = 2-C-methyl-D-erythritol 2,4-cyclic diphosphate + reduced [flavodoxin]</text>
        <dbReference type="Rhea" id="RHEA:43604"/>
        <dbReference type="Rhea" id="RHEA-COMP:10622"/>
        <dbReference type="Rhea" id="RHEA-COMP:10623"/>
        <dbReference type="ChEBI" id="CHEBI:15377"/>
        <dbReference type="ChEBI" id="CHEBI:15378"/>
        <dbReference type="ChEBI" id="CHEBI:57618"/>
        <dbReference type="ChEBI" id="CHEBI:58210"/>
        <dbReference type="ChEBI" id="CHEBI:58483"/>
        <dbReference type="ChEBI" id="CHEBI:128753"/>
        <dbReference type="EC" id="1.17.7.3"/>
    </reaction>
</comment>
<accession>A0A0L8V3Z9</accession>
<feature type="domain" description="IspG TIM-barrel" evidence="8">
    <location>
        <begin position="29"/>
        <end position="299"/>
    </location>
</feature>